<dbReference type="PROSITE" id="PS00109">
    <property type="entry name" value="PROTEIN_KINASE_TYR"/>
    <property type="match status" value="1"/>
</dbReference>
<proteinExistence type="predicted"/>
<dbReference type="Pfam" id="PF17667">
    <property type="entry name" value="Pkinase_fungal"/>
    <property type="match status" value="1"/>
</dbReference>
<dbReference type="OrthoDB" id="5584477at2759"/>
<dbReference type="OMA" id="WENSHRS"/>
<dbReference type="InParanoid" id="E5R2V5"/>
<comment type="catalytic activity">
    <reaction evidence="2">
        <text>L-threonyl-[protein] + ATP = O-phospho-L-threonyl-[protein] + ADP + H(+)</text>
        <dbReference type="Rhea" id="RHEA:46608"/>
        <dbReference type="Rhea" id="RHEA-COMP:11060"/>
        <dbReference type="Rhea" id="RHEA-COMP:11605"/>
        <dbReference type="ChEBI" id="CHEBI:15378"/>
        <dbReference type="ChEBI" id="CHEBI:30013"/>
        <dbReference type="ChEBI" id="CHEBI:30616"/>
        <dbReference type="ChEBI" id="CHEBI:61977"/>
        <dbReference type="ChEBI" id="CHEBI:456216"/>
        <dbReference type="EC" id="2.7.11.1"/>
    </reaction>
</comment>
<reference evidence="7" key="1">
    <citation type="journal article" date="2012" name="MBio">
        <title>Comparative genome analysis of Trichophyton rubrum and related dermatophytes reveals candidate genes involved in infection.</title>
        <authorList>
            <person name="Martinez D.A."/>
            <person name="Oliver B.G."/>
            <person name="Graeser Y."/>
            <person name="Goldberg J.M."/>
            <person name="Li W."/>
            <person name="Martinez-Rossi N.M."/>
            <person name="Monod M."/>
            <person name="Shelest E."/>
            <person name="Barton R.C."/>
            <person name="Birch E."/>
            <person name="Brakhage A.A."/>
            <person name="Chen Z."/>
            <person name="Gurr S.J."/>
            <person name="Heiman D."/>
            <person name="Heitman J."/>
            <person name="Kosti I."/>
            <person name="Rossi A."/>
            <person name="Saif S."/>
            <person name="Samalova M."/>
            <person name="Saunders C.W."/>
            <person name="Shea T."/>
            <person name="Summerbell R.C."/>
            <person name="Xu J."/>
            <person name="Young S."/>
            <person name="Zeng Q."/>
            <person name="Birren B.W."/>
            <person name="Cuomo C.A."/>
            <person name="White T.C."/>
        </authorList>
    </citation>
    <scope>NUCLEOTIDE SEQUENCE [LARGE SCALE GENOMIC DNA]</scope>
    <source>
        <strain evidence="7">ATCC MYA-4604 / CBS 118893</strain>
    </source>
</reference>
<keyword evidence="7" id="KW-1185">Reference proteome</keyword>
<dbReference type="PANTHER" id="PTHR38248:SF2">
    <property type="entry name" value="FUNK1 11"/>
    <property type="match status" value="1"/>
</dbReference>
<name>E5R2V5_ARTGP</name>
<dbReference type="InterPro" id="IPR040976">
    <property type="entry name" value="Pkinase_fungal"/>
</dbReference>
<dbReference type="Proteomes" id="UP000002669">
    <property type="component" value="Unassembled WGS sequence"/>
</dbReference>
<evidence type="ECO:0000313" key="7">
    <source>
        <dbReference type="Proteomes" id="UP000002669"/>
    </source>
</evidence>
<dbReference type="EMBL" id="DS989822">
    <property type="protein sequence ID" value="EFQ97876.1"/>
    <property type="molecule type" value="Genomic_DNA"/>
</dbReference>
<sequence length="763" mass="86392">MVELSQEDRDIIAENPLDYSLVLLQGLLQEAEQAQDDSSAQDETRKRVIRRLLSTLQGEDAASKLRSRVSDQYVDSDLALLFRRYRQERFKYDRFRVLVQLILQKAAVLDLIATISRSTPPASDPPSLGGTPFTHSLASQQGSEQTRRLVEARVFDEIKHCTYRDVEGFFTKFFEGKDWTPRTTGIYQTIKERQVEGSWTDFPDPPVQAKVLQWWNEFQKEFLPEERGRFYTIKNPKNLAGSEAQRQIDLVVKRNDGQELSMDSDSVHNWKDVDVIGELKQSNYDKKGTLLQLGRYVRDVFSCQPTRRYIHAFTLCGSEMEAWVFDRSGSYGPGPFDIHDQPERFIQVIAGYTMMSEAELGRDTFTEWDADSCSISIDCGETRDMAKLQLLQDPITYQRAIVCRGTACFLTKTPNCRGYDCVSKFSWTSDQRRPEADLLELAASRGVKGIASVVGHQQITSITEMRSGMVFGKPYKFQSIPSALSPLSQSSSHLHGSSTTESQPRKRKSGDVGRKQSKQSRTSSLKSNKLKNEVTYDVEEAQSTSLFTAGKDGPYDNRIFRCLVVSPAGRALHRFKKISELLCALRDAVKAHRSLYLKGNILHRDISENNIIITDPQKTDGVTGMLIDLDLAKELSSGSSGARCRTGTMEFMAIECARHGWRFSGNPKGQPEDSLLIKWYTDTFRNIAGTKRGDMGVDGFEDILEEFPSSFECVKPLCREIRGILFPYKDGLFTGTPRNPEVLYEPTIRAFDQSIEDIKTTET</sequence>
<feature type="domain" description="Fungal-type protein kinase" evidence="5">
    <location>
        <begin position="247"/>
        <end position="658"/>
    </location>
</feature>
<dbReference type="SUPFAM" id="SSF56112">
    <property type="entry name" value="Protein kinase-like (PK-like)"/>
    <property type="match status" value="1"/>
</dbReference>
<evidence type="ECO:0000256" key="2">
    <source>
        <dbReference type="ARBA" id="ARBA00047899"/>
    </source>
</evidence>
<dbReference type="eggNOG" id="ENOG502S5WB">
    <property type="taxonomic scope" value="Eukaryota"/>
</dbReference>
<evidence type="ECO:0000313" key="6">
    <source>
        <dbReference type="EMBL" id="EFQ97876.1"/>
    </source>
</evidence>
<dbReference type="STRING" id="535722.E5R2V5"/>
<comment type="catalytic activity">
    <reaction evidence="3">
        <text>L-seryl-[protein] + ATP = O-phospho-L-seryl-[protein] + ADP + H(+)</text>
        <dbReference type="Rhea" id="RHEA:17989"/>
        <dbReference type="Rhea" id="RHEA-COMP:9863"/>
        <dbReference type="Rhea" id="RHEA-COMP:11604"/>
        <dbReference type="ChEBI" id="CHEBI:15378"/>
        <dbReference type="ChEBI" id="CHEBI:29999"/>
        <dbReference type="ChEBI" id="CHEBI:30616"/>
        <dbReference type="ChEBI" id="CHEBI:83421"/>
        <dbReference type="ChEBI" id="CHEBI:456216"/>
        <dbReference type="EC" id="2.7.11.1"/>
    </reaction>
</comment>
<dbReference type="VEuPathDB" id="FungiDB:MGYG_00914"/>
<evidence type="ECO:0000259" key="5">
    <source>
        <dbReference type="Pfam" id="PF17667"/>
    </source>
</evidence>
<dbReference type="AlphaFoldDB" id="E5R2V5"/>
<dbReference type="InterPro" id="IPR008266">
    <property type="entry name" value="Tyr_kinase_AS"/>
</dbReference>
<feature type="compositionally biased region" description="Polar residues" evidence="4">
    <location>
        <begin position="133"/>
        <end position="144"/>
    </location>
</feature>
<dbReference type="HOGENOM" id="CLU_005513_3_0_1"/>
<feature type="region of interest" description="Disordered" evidence="4">
    <location>
        <begin position="119"/>
        <end position="145"/>
    </location>
</feature>
<organism evidence="7">
    <name type="scientific">Arthroderma gypseum (strain ATCC MYA-4604 / CBS 118893)</name>
    <name type="common">Microsporum gypseum</name>
    <dbReference type="NCBI Taxonomy" id="535722"/>
    <lineage>
        <taxon>Eukaryota</taxon>
        <taxon>Fungi</taxon>
        <taxon>Dikarya</taxon>
        <taxon>Ascomycota</taxon>
        <taxon>Pezizomycotina</taxon>
        <taxon>Eurotiomycetes</taxon>
        <taxon>Eurotiomycetidae</taxon>
        <taxon>Onygenales</taxon>
        <taxon>Arthrodermataceae</taxon>
        <taxon>Nannizzia</taxon>
    </lineage>
</organism>
<protein>
    <recommendedName>
        <fullName evidence="1">non-specific serine/threonine protein kinase</fullName>
        <ecNumber evidence="1">2.7.11.1</ecNumber>
    </recommendedName>
</protein>
<dbReference type="Gene3D" id="1.10.510.10">
    <property type="entry name" value="Transferase(Phosphotransferase) domain 1"/>
    <property type="match status" value="1"/>
</dbReference>
<dbReference type="GeneID" id="10032150"/>
<gene>
    <name evidence="6" type="ORF">MGYG_00914</name>
</gene>
<dbReference type="RefSeq" id="XP_003176828.1">
    <property type="nucleotide sequence ID" value="XM_003176780.1"/>
</dbReference>
<keyword evidence="6" id="KW-0808">Transferase</keyword>
<dbReference type="PANTHER" id="PTHR38248">
    <property type="entry name" value="FUNK1 6"/>
    <property type="match status" value="1"/>
</dbReference>
<dbReference type="InterPro" id="IPR011009">
    <property type="entry name" value="Kinase-like_dom_sf"/>
</dbReference>
<keyword evidence="6" id="KW-0418">Kinase</keyword>
<accession>E5R2V5</accession>
<feature type="region of interest" description="Disordered" evidence="4">
    <location>
        <begin position="483"/>
        <end position="531"/>
    </location>
</feature>
<evidence type="ECO:0000256" key="4">
    <source>
        <dbReference type="SAM" id="MobiDB-lite"/>
    </source>
</evidence>
<dbReference type="GO" id="GO:0004674">
    <property type="term" value="F:protein serine/threonine kinase activity"/>
    <property type="evidence" value="ECO:0007669"/>
    <property type="project" value="UniProtKB-EC"/>
</dbReference>
<feature type="compositionally biased region" description="Low complexity" evidence="4">
    <location>
        <begin position="483"/>
        <end position="502"/>
    </location>
</feature>
<dbReference type="EC" id="2.7.11.1" evidence="1"/>
<evidence type="ECO:0000256" key="1">
    <source>
        <dbReference type="ARBA" id="ARBA00012513"/>
    </source>
</evidence>
<evidence type="ECO:0000256" key="3">
    <source>
        <dbReference type="ARBA" id="ARBA00048679"/>
    </source>
</evidence>